<name>A0A2P6TVU0_CHLSO</name>
<dbReference type="FunFam" id="3.40.50.2030:FF:000002">
    <property type="entry name" value="Hydroxylamine reductase"/>
    <property type="match status" value="1"/>
</dbReference>
<dbReference type="Proteomes" id="UP000239899">
    <property type="component" value="Unassembled WGS sequence"/>
</dbReference>
<dbReference type="SUPFAM" id="SSF56821">
    <property type="entry name" value="Prismane protein-like"/>
    <property type="match status" value="1"/>
</dbReference>
<dbReference type="InterPro" id="IPR011254">
    <property type="entry name" value="Prismane-like_sf"/>
</dbReference>
<proteinExistence type="inferred from homology"/>
<evidence type="ECO:0000256" key="5">
    <source>
        <dbReference type="ARBA" id="ARBA00023014"/>
    </source>
</evidence>
<evidence type="ECO:0000313" key="6">
    <source>
        <dbReference type="EMBL" id="PRW58172.1"/>
    </source>
</evidence>
<dbReference type="AlphaFoldDB" id="A0A2P6TVU0"/>
<comment type="caution">
    <text evidence="6">The sequence shown here is derived from an EMBL/GenBank/DDBJ whole genome shotgun (WGS) entry which is preliminary data.</text>
</comment>
<protein>
    <submittedName>
        <fullName evidence="6">Hydroxylamine reductase</fullName>
    </submittedName>
</protein>
<keyword evidence="5" id="KW-0411">Iron-sulfur</keyword>
<dbReference type="InterPro" id="IPR016100">
    <property type="entry name" value="Prismane_a-bundle"/>
</dbReference>
<dbReference type="InterPro" id="IPR004137">
    <property type="entry name" value="HCP/CODH"/>
</dbReference>
<dbReference type="Gene3D" id="3.40.50.2030">
    <property type="match status" value="2"/>
</dbReference>
<evidence type="ECO:0000313" key="7">
    <source>
        <dbReference type="Proteomes" id="UP000239899"/>
    </source>
</evidence>
<dbReference type="Pfam" id="PF03063">
    <property type="entry name" value="Prismane"/>
    <property type="match status" value="1"/>
</dbReference>
<sequence>MASLRSAARLTKNARSLLSRVAAYELPAAAGTAARTLPAALRTFSAAAEPAKAPIIENDMFCYQCEQTKSGTGCTTVGVCGKTPETAYLQDLLTYSIKGLACWTDFAAKQGVEVPAEVYSFLHAATFATLTNVNFDDARFKEYVNQCHELRDGIEALVRAKGVEASPVTPSNLPWFDLLAHPAAWKLNAGYLQGASKEQLVNLGKMTSLEHRRHVVDPTLLGLHEMITYGLRGLCAYTHHAEVLGQRDADVDKFVAEAYAFLCSEDALDLGKVLGMVDACGAAGLKAMKILDEGHVSKFGHPEPTQVRITPKKGKAILISGHDMQDTHDLLVQTEGKGVNVWTHGELLPAHGYPALKKRFPHLVGNYGGAWYRQQKEFSEFPGAILMTTNCIIEPRQSYKDRIFTTGEVGWSGVSHIEGKIGQTKDYSAVINKALEMPGFTEEPAESEAKFVTTGFARNAVLSVAGDVVKAVQDGHLKHIFLIGGCDGSEPDRKYFGKVADATPQDTMLLTLGCGKFRFYDHDYGMLPNTGLPRLIDMGQCNDAYSAVVVASALAEVFKTDVNGLPLSLDLSWLEQKAVAVLLTLLHLGVKNIRIGPKAPAFLTPESLKVVVDTYGLKVTDVKDPAADVAAMMSGN</sequence>
<dbReference type="GO" id="GO:0005737">
    <property type="term" value="C:cytoplasm"/>
    <property type="evidence" value="ECO:0007669"/>
    <property type="project" value="InterPro"/>
</dbReference>
<dbReference type="GO" id="GO:0004601">
    <property type="term" value="F:peroxidase activity"/>
    <property type="evidence" value="ECO:0007669"/>
    <property type="project" value="TreeGrafter"/>
</dbReference>
<evidence type="ECO:0000256" key="3">
    <source>
        <dbReference type="ARBA" id="ARBA00023002"/>
    </source>
</evidence>
<dbReference type="InterPro" id="IPR016099">
    <property type="entry name" value="Prismane-like_a/b-sand"/>
</dbReference>
<dbReference type="OrthoDB" id="1470350at2759"/>
<dbReference type="InterPro" id="IPR010048">
    <property type="entry name" value="Hydroxylam_reduct"/>
</dbReference>
<dbReference type="STRING" id="3076.A0A2P6TVU0"/>
<dbReference type="Gene3D" id="1.20.1270.20">
    <property type="match status" value="2"/>
</dbReference>
<dbReference type="PANTHER" id="PTHR30109">
    <property type="entry name" value="HYDROXYLAMINE REDUCTASE"/>
    <property type="match status" value="1"/>
</dbReference>
<accession>A0A2P6TVU0</accession>
<keyword evidence="3" id="KW-0560">Oxidoreductase</keyword>
<reference evidence="6 7" key="1">
    <citation type="journal article" date="2018" name="Plant J.">
        <title>Genome sequences of Chlorella sorokiniana UTEX 1602 and Micractinium conductrix SAG 241.80: implications to maltose excretion by a green alga.</title>
        <authorList>
            <person name="Arriola M.B."/>
            <person name="Velmurugan N."/>
            <person name="Zhang Y."/>
            <person name="Plunkett M.H."/>
            <person name="Hondzo H."/>
            <person name="Barney B.M."/>
        </authorList>
    </citation>
    <scope>NUCLEOTIDE SEQUENCE [LARGE SCALE GENOMIC DNA]</scope>
    <source>
        <strain evidence="7">UTEX 1602</strain>
    </source>
</reference>
<dbReference type="NCBIfam" id="NF003658">
    <property type="entry name" value="PRK05290.1"/>
    <property type="match status" value="1"/>
</dbReference>
<keyword evidence="4" id="KW-0408">Iron</keyword>
<keyword evidence="2" id="KW-0479">Metal-binding</keyword>
<dbReference type="PANTHER" id="PTHR30109:SF0">
    <property type="entry name" value="HYDROXYLAMINE REDUCTASE"/>
    <property type="match status" value="1"/>
</dbReference>
<dbReference type="GO" id="GO:0042542">
    <property type="term" value="P:response to hydrogen peroxide"/>
    <property type="evidence" value="ECO:0007669"/>
    <property type="project" value="TreeGrafter"/>
</dbReference>
<dbReference type="GO" id="GO:0046872">
    <property type="term" value="F:metal ion binding"/>
    <property type="evidence" value="ECO:0007669"/>
    <property type="project" value="UniProtKB-KW"/>
</dbReference>
<evidence type="ECO:0000256" key="4">
    <source>
        <dbReference type="ARBA" id="ARBA00023004"/>
    </source>
</evidence>
<dbReference type="GO" id="GO:0051536">
    <property type="term" value="F:iron-sulfur cluster binding"/>
    <property type="evidence" value="ECO:0007669"/>
    <property type="project" value="UniProtKB-KW"/>
</dbReference>
<evidence type="ECO:0000256" key="2">
    <source>
        <dbReference type="ARBA" id="ARBA00022723"/>
    </source>
</evidence>
<keyword evidence="1" id="KW-0963">Cytoplasm</keyword>
<dbReference type="EMBL" id="LHPG02000005">
    <property type="protein sequence ID" value="PRW58172.1"/>
    <property type="molecule type" value="Genomic_DNA"/>
</dbReference>
<dbReference type="NCBIfam" id="TIGR01703">
    <property type="entry name" value="hybrid_clust"/>
    <property type="match status" value="1"/>
</dbReference>
<dbReference type="GO" id="GO:0050418">
    <property type="term" value="F:hydroxylamine reductase activity"/>
    <property type="evidence" value="ECO:0007669"/>
    <property type="project" value="TreeGrafter"/>
</dbReference>
<dbReference type="HAMAP" id="MF_00069">
    <property type="entry name" value="Hydroxylam_reduct"/>
    <property type="match status" value="1"/>
</dbReference>
<gene>
    <name evidence="6" type="ORF">C2E21_3071</name>
</gene>
<organism evidence="6 7">
    <name type="scientific">Chlorella sorokiniana</name>
    <name type="common">Freshwater green alga</name>
    <dbReference type="NCBI Taxonomy" id="3076"/>
    <lineage>
        <taxon>Eukaryota</taxon>
        <taxon>Viridiplantae</taxon>
        <taxon>Chlorophyta</taxon>
        <taxon>core chlorophytes</taxon>
        <taxon>Trebouxiophyceae</taxon>
        <taxon>Chlorellales</taxon>
        <taxon>Chlorellaceae</taxon>
        <taxon>Chlorella clade</taxon>
        <taxon>Chlorella</taxon>
    </lineage>
</organism>
<evidence type="ECO:0000256" key="1">
    <source>
        <dbReference type="ARBA" id="ARBA00022490"/>
    </source>
</evidence>
<keyword evidence="7" id="KW-1185">Reference proteome</keyword>